<dbReference type="RefSeq" id="WP_125025292.1">
    <property type="nucleotide sequence ID" value="NZ_CP034159.1"/>
</dbReference>
<keyword evidence="3" id="KW-0255">Endonuclease</keyword>
<sequence length="923" mass="107841">MALPNEHFKDFPIEYKQLNEADFSYIDLFGNNPDGFEIKKTSLEIEKNEYLNDSLQKEINLEEKNTIVINSSVGKGKSYAIIKTIKRFYDDPEKFLIIVATPFVSLVEQYCKDINEDGDIPSNQIYNYGSLGRDKIPYINKRVQVLTANTLLGNPGDDSYKNSDIKRAYLNELIAHCEENNIKVVFIYDEIHDTIKNFKEEFIFNLWKWKKVIHKNFIISATFSEASKVVIEYLAELTDKKIHIIETERDRNISKQSKLILHYSAEHRFTTSTLEIRSAITSLIKSDKKVDVLCYSKKLAQEIIKDKELGGKLAEKFGPINDCTSENIDNERPDNAPPQNRFDKRRCNIGTNFKSGVSIEKENHAFVIIMPSRHTIGKFKNNYGIFSGGINSVIQALARQRKKGEIHIILSKPDPFDYESLPRTFTEEQVSVFKKHYDKVSHYKKDVDKVKYFPQRLQLYYLKEFYEDILKDNVLTGIEYSRETSRIGLASLDFPSYKNFVLNRGEDYLADTYSFFGGELSSYITYCAFTNQFINCSLSEISYKTNFTFQDNDMQFIFEEALKRYWGEEYFQTLRARFNFRLAYLEFRNELFRVVTLQYRKEEGEKITKIKSFKNSQFEKQLLRFVAFMYYGNNYHLKEDYKTRTEDLDYSRSQYFLDAIKSASTINVEDRTFSDVDKQRIVAYQNLGYFREKIISQKRSYSRGSQSYEYLPIKPDDNFITTSELPRFTQLINYLVDEDDFISNNVYEFTRRVNTHNITKNINSFYSILVEDFINLEDLPNPRIEINGERRYVMIVSSIKSLPISNNHINLVQPAEYLDLINSDTTFEEFAINNYGSVEGYNNFMANFKKSLTLENKKSDLIPKAETPSIYTKSIKDQLKKKVQPVDKSTDENKEEISNTAKNEEPASLPGLMSKLTNVPTQD</sequence>
<dbReference type="KEGG" id="ccas:EIB73_10845"/>
<evidence type="ECO:0000256" key="1">
    <source>
        <dbReference type="SAM" id="MobiDB-lite"/>
    </source>
</evidence>
<organism evidence="3 4">
    <name type="scientific">Kaistella carnis</name>
    <dbReference type="NCBI Taxonomy" id="1241979"/>
    <lineage>
        <taxon>Bacteria</taxon>
        <taxon>Pseudomonadati</taxon>
        <taxon>Bacteroidota</taxon>
        <taxon>Flavobacteriia</taxon>
        <taxon>Flavobacteriales</taxon>
        <taxon>Weeksellaceae</taxon>
        <taxon>Chryseobacterium group</taxon>
        <taxon>Kaistella</taxon>
    </lineage>
</organism>
<dbReference type="GO" id="GO:0003677">
    <property type="term" value="F:DNA binding"/>
    <property type="evidence" value="ECO:0007669"/>
    <property type="project" value="InterPro"/>
</dbReference>
<accession>A0A3G8XY30</accession>
<dbReference type="InterPro" id="IPR006935">
    <property type="entry name" value="Helicase/UvrB_N"/>
</dbReference>
<keyword evidence="3" id="KW-0378">Hydrolase</keyword>
<dbReference type="GO" id="GO:0016787">
    <property type="term" value="F:hydrolase activity"/>
    <property type="evidence" value="ECO:0007669"/>
    <property type="project" value="InterPro"/>
</dbReference>
<name>A0A3G8XY30_9FLAO</name>
<evidence type="ECO:0000259" key="2">
    <source>
        <dbReference type="Pfam" id="PF04851"/>
    </source>
</evidence>
<feature type="region of interest" description="Disordered" evidence="1">
    <location>
        <begin position="324"/>
        <end position="343"/>
    </location>
</feature>
<dbReference type="SUPFAM" id="SSF52540">
    <property type="entry name" value="P-loop containing nucleoside triphosphate hydrolases"/>
    <property type="match status" value="1"/>
</dbReference>
<dbReference type="GO" id="GO:0004519">
    <property type="term" value="F:endonuclease activity"/>
    <property type="evidence" value="ECO:0007669"/>
    <property type="project" value="UniProtKB-KW"/>
</dbReference>
<dbReference type="EMBL" id="CP034159">
    <property type="protein sequence ID" value="AZI33651.1"/>
    <property type="molecule type" value="Genomic_DNA"/>
</dbReference>
<dbReference type="Pfam" id="PF04851">
    <property type="entry name" value="ResIII"/>
    <property type="match status" value="1"/>
</dbReference>
<dbReference type="OrthoDB" id="642699at2"/>
<feature type="region of interest" description="Disordered" evidence="1">
    <location>
        <begin position="881"/>
        <end position="923"/>
    </location>
</feature>
<dbReference type="GO" id="GO:0005524">
    <property type="term" value="F:ATP binding"/>
    <property type="evidence" value="ECO:0007669"/>
    <property type="project" value="InterPro"/>
</dbReference>
<gene>
    <name evidence="3" type="ORF">EIB73_10845</name>
</gene>
<keyword evidence="4" id="KW-1185">Reference proteome</keyword>
<keyword evidence="3" id="KW-0540">Nuclease</keyword>
<dbReference type="Proteomes" id="UP000270185">
    <property type="component" value="Chromosome"/>
</dbReference>
<evidence type="ECO:0000313" key="3">
    <source>
        <dbReference type="EMBL" id="AZI33651.1"/>
    </source>
</evidence>
<dbReference type="InterPro" id="IPR027417">
    <property type="entry name" value="P-loop_NTPase"/>
</dbReference>
<reference evidence="4" key="1">
    <citation type="submission" date="2018-11" db="EMBL/GenBank/DDBJ databases">
        <title>Proposal to divide the Flavobacteriaceae and reorganize its genera based on Amino Acid Identity values calculated from whole genome sequences.</title>
        <authorList>
            <person name="Nicholson A.C."/>
            <person name="Gulvik C.A."/>
            <person name="Whitney A.M."/>
            <person name="Humrighouse B.W."/>
            <person name="Bell M."/>
            <person name="Holmes B."/>
            <person name="Steigerwalt A.G."/>
            <person name="Villarma A."/>
            <person name="Sheth M."/>
            <person name="Batra D."/>
            <person name="Pryor J."/>
            <person name="Bernardet J.-F."/>
            <person name="Hugo C."/>
            <person name="Kampfer P."/>
            <person name="Newman J.D."/>
            <person name="McQuiston J.R."/>
        </authorList>
    </citation>
    <scope>NUCLEOTIDE SEQUENCE [LARGE SCALE GENOMIC DNA]</scope>
    <source>
        <strain evidence="4">G0081</strain>
    </source>
</reference>
<dbReference type="AlphaFoldDB" id="A0A3G8XY30"/>
<evidence type="ECO:0000313" key="4">
    <source>
        <dbReference type="Proteomes" id="UP000270185"/>
    </source>
</evidence>
<feature type="domain" description="Helicase/UvrB N-terminal" evidence="2">
    <location>
        <begin position="54"/>
        <end position="215"/>
    </location>
</feature>
<proteinExistence type="predicted"/>
<feature type="compositionally biased region" description="Basic and acidic residues" evidence="1">
    <location>
        <begin position="881"/>
        <end position="905"/>
    </location>
</feature>
<protein>
    <submittedName>
        <fullName evidence="3">Restriction endonuclease subunit R</fullName>
    </submittedName>
</protein>
<dbReference type="Gene3D" id="3.40.50.300">
    <property type="entry name" value="P-loop containing nucleotide triphosphate hydrolases"/>
    <property type="match status" value="1"/>
</dbReference>